<keyword evidence="2" id="KW-1185">Reference proteome</keyword>
<dbReference type="SUPFAM" id="SSF103370">
    <property type="entry name" value="NinB"/>
    <property type="match status" value="1"/>
</dbReference>
<protein>
    <submittedName>
        <fullName evidence="1">Recombinase</fullName>
    </submittedName>
</protein>
<dbReference type="InterPro" id="IPR036619">
    <property type="entry name" value="NinB_sf"/>
</dbReference>
<sequence>MSARLYKEFVLSGPAVWQLVKELVREHAKAYIERGTPLRVIFTTEERRRSVEANAHYWGYVLRSIAEQAWVNDRQFDADTWHEYYAGLYCPKVEFVLPTGEIATRRKSTSEMGQKEFAEYVTRVQSNAAQEHAVEFTNGF</sequence>
<evidence type="ECO:0000313" key="2">
    <source>
        <dbReference type="Proteomes" id="UP000295722"/>
    </source>
</evidence>
<organism evidence="1 2">
    <name type="scientific">Paraburkholderia silviterrae</name>
    <dbReference type="NCBI Taxonomy" id="2528715"/>
    <lineage>
        <taxon>Bacteria</taxon>
        <taxon>Pseudomonadati</taxon>
        <taxon>Pseudomonadota</taxon>
        <taxon>Betaproteobacteria</taxon>
        <taxon>Burkholderiales</taxon>
        <taxon>Burkholderiaceae</taxon>
        <taxon>Paraburkholderia</taxon>
    </lineage>
</organism>
<name>A0A4R5MF54_9BURK</name>
<dbReference type="RefSeq" id="WP_133192930.1">
    <property type="nucleotide sequence ID" value="NZ_JBHUCW010000015.1"/>
</dbReference>
<dbReference type="OrthoDB" id="7018195at2"/>
<gene>
    <name evidence="1" type="ORF">EYW47_00465</name>
</gene>
<comment type="caution">
    <text evidence="1">The sequence shown here is derived from an EMBL/GenBank/DDBJ whole genome shotgun (WGS) entry which is preliminary data.</text>
</comment>
<dbReference type="Proteomes" id="UP000295722">
    <property type="component" value="Unassembled WGS sequence"/>
</dbReference>
<dbReference type="InterPro" id="IPR008711">
    <property type="entry name" value="Recombinase_NinB"/>
</dbReference>
<evidence type="ECO:0000313" key="1">
    <source>
        <dbReference type="EMBL" id="TDG25878.1"/>
    </source>
</evidence>
<dbReference type="Pfam" id="PF05772">
    <property type="entry name" value="NinB"/>
    <property type="match status" value="1"/>
</dbReference>
<dbReference type="AlphaFoldDB" id="A0A4R5MF54"/>
<dbReference type="EMBL" id="SMRP01000001">
    <property type="protein sequence ID" value="TDG25878.1"/>
    <property type="molecule type" value="Genomic_DNA"/>
</dbReference>
<proteinExistence type="predicted"/>
<dbReference type="Gene3D" id="1.10.3790.10">
    <property type="entry name" value="NinB"/>
    <property type="match status" value="1"/>
</dbReference>
<reference evidence="1 2" key="1">
    <citation type="submission" date="2019-03" db="EMBL/GenBank/DDBJ databases">
        <title>Paraburkholderia sp. 4M-K11, isolated from subtropical forest soil.</title>
        <authorList>
            <person name="Gao Z.-H."/>
            <person name="Qiu L.-H."/>
        </authorList>
    </citation>
    <scope>NUCLEOTIDE SEQUENCE [LARGE SCALE GENOMIC DNA]</scope>
    <source>
        <strain evidence="1 2">4M-K11</strain>
    </source>
</reference>
<accession>A0A4R5MF54</accession>